<evidence type="ECO:0000313" key="2">
    <source>
        <dbReference type="Proteomes" id="UP000281975"/>
    </source>
</evidence>
<accession>A0A420WTV4</accession>
<name>A0A420WTV4_9GAMM</name>
<evidence type="ECO:0008006" key="3">
    <source>
        <dbReference type="Google" id="ProtNLM"/>
    </source>
</evidence>
<evidence type="ECO:0000313" key="1">
    <source>
        <dbReference type="EMBL" id="RKQ96361.1"/>
    </source>
</evidence>
<comment type="caution">
    <text evidence="1">The sequence shown here is derived from an EMBL/GenBank/DDBJ whole genome shotgun (WGS) entry which is preliminary data.</text>
</comment>
<dbReference type="SUPFAM" id="SSF142921">
    <property type="entry name" value="WGR domain-like"/>
    <property type="match status" value="1"/>
</dbReference>
<dbReference type="Proteomes" id="UP000281975">
    <property type="component" value="Unassembled WGS sequence"/>
</dbReference>
<dbReference type="OrthoDB" id="6166956at2"/>
<protein>
    <recommendedName>
        <fullName evidence="3">WGR domain-containing protein</fullName>
    </recommendedName>
</protein>
<proteinExistence type="predicted"/>
<keyword evidence="2" id="KW-1185">Reference proteome</keyword>
<dbReference type="RefSeq" id="WP_121173857.1">
    <property type="nucleotide sequence ID" value="NZ_RBIN01000009.1"/>
</dbReference>
<reference evidence="1 2" key="1">
    <citation type="submission" date="2018-10" db="EMBL/GenBank/DDBJ databases">
        <title>Genomic Encyclopedia of Type Strains, Phase IV (KMG-IV): sequencing the most valuable type-strain genomes for metagenomic binning, comparative biology and taxonomic classification.</title>
        <authorList>
            <person name="Goeker M."/>
        </authorList>
    </citation>
    <scope>NUCLEOTIDE SEQUENCE [LARGE SCALE GENOMIC DNA]</scope>
    <source>
        <strain evidence="1 2">DSM 23229</strain>
    </source>
</reference>
<dbReference type="AlphaFoldDB" id="A0A420WTV4"/>
<dbReference type="EMBL" id="RBIN01000009">
    <property type="protein sequence ID" value="RKQ96361.1"/>
    <property type="molecule type" value="Genomic_DNA"/>
</dbReference>
<sequence length="94" mass="10727">MIIRWESGHDYVLIHVHRDMLGDWILSRAWGQIGTGYGGLRHALAESFEQAMTWVDSIDHIQTSRGFQRVLTSEDDDTPEARDALAQLHRLDPG</sequence>
<organism evidence="1 2">
    <name type="scientific">Kushneria sinocarnis</name>
    <dbReference type="NCBI Taxonomy" id="595502"/>
    <lineage>
        <taxon>Bacteria</taxon>
        <taxon>Pseudomonadati</taxon>
        <taxon>Pseudomonadota</taxon>
        <taxon>Gammaproteobacteria</taxon>
        <taxon>Oceanospirillales</taxon>
        <taxon>Halomonadaceae</taxon>
        <taxon>Kushneria</taxon>
    </lineage>
</organism>
<dbReference type="InterPro" id="IPR036930">
    <property type="entry name" value="WGR_dom_sf"/>
</dbReference>
<gene>
    <name evidence="1" type="ORF">C7446_2953</name>
</gene>